<dbReference type="PANTHER" id="PTHR43000">
    <property type="entry name" value="DTDP-D-GLUCOSE 4,6-DEHYDRATASE-RELATED"/>
    <property type="match status" value="1"/>
</dbReference>
<keyword evidence="4" id="KW-1185">Reference proteome</keyword>
<evidence type="ECO:0000313" key="4">
    <source>
        <dbReference type="Proteomes" id="UP000198546"/>
    </source>
</evidence>
<dbReference type="Gene3D" id="3.40.50.720">
    <property type="entry name" value="NAD(P)-binding Rossmann-like Domain"/>
    <property type="match status" value="1"/>
</dbReference>
<dbReference type="STRING" id="675864.SAMN04489747_4142"/>
<dbReference type="SUPFAM" id="SSF51735">
    <property type="entry name" value="NAD(P)-binding Rossmann-fold domains"/>
    <property type="match status" value="1"/>
</dbReference>
<sequence>MKILVTGGAGFIGSNLVRRLLSDGVERVTVIDDFFSGFRSNLDGVDVEIIEGSILDPEALTRAAADAHAIVHLAARPSVPRSIKDPLASHHANATGSLAVLEAARASHSHVVLASSSSVYGANPVLPRVEDQRPMPISPYAVSKLAAESYALSYQAVYGVSVLPFRFFNVYGPRQAAGHAYAAVVPEFTSRALRGEALTVHGDGLQTRDFTFVDTVTEVLSLAAREQRRSAEPVNLALGSRSSLLDVIEMIERETGRPLLIEHTAVRPGDVRDSHADTARLRRLFPEITAVPLEQGITATVDWMRQSLLAR</sequence>
<dbReference type="InterPro" id="IPR001509">
    <property type="entry name" value="Epimerase_deHydtase"/>
</dbReference>
<gene>
    <name evidence="3" type="ORF">SAMN04489747_4142</name>
</gene>
<evidence type="ECO:0000313" key="3">
    <source>
        <dbReference type="EMBL" id="SDE70793.1"/>
    </source>
</evidence>
<organism evidence="3 4">
    <name type="scientific">Auraticoccus monumenti</name>
    <dbReference type="NCBI Taxonomy" id="675864"/>
    <lineage>
        <taxon>Bacteria</taxon>
        <taxon>Bacillati</taxon>
        <taxon>Actinomycetota</taxon>
        <taxon>Actinomycetes</taxon>
        <taxon>Propionibacteriales</taxon>
        <taxon>Propionibacteriaceae</taxon>
        <taxon>Auraticoccus</taxon>
    </lineage>
</organism>
<accession>A0A1G7F4B4</accession>
<protein>
    <submittedName>
        <fullName evidence="3">UDP-glucose 4-epimerase</fullName>
    </submittedName>
</protein>
<evidence type="ECO:0000256" key="1">
    <source>
        <dbReference type="ARBA" id="ARBA00007637"/>
    </source>
</evidence>
<dbReference type="InterPro" id="IPR036291">
    <property type="entry name" value="NAD(P)-bd_dom_sf"/>
</dbReference>
<name>A0A1G7F4B4_9ACTN</name>
<dbReference type="Proteomes" id="UP000198546">
    <property type="component" value="Chromosome i"/>
</dbReference>
<reference evidence="3 4" key="1">
    <citation type="submission" date="2016-10" db="EMBL/GenBank/DDBJ databases">
        <authorList>
            <person name="de Groot N.N."/>
        </authorList>
    </citation>
    <scope>NUCLEOTIDE SEQUENCE [LARGE SCALE GENOMIC DNA]</scope>
    <source>
        <strain evidence="3 4">MON 2.2</strain>
    </source>
</reference>
<evidence type="ECO:0000259" key="2">
    <source>
        <dbReference type="Pfam" id="PF01370"/>
    </source>
</evidence>
<feature type="domain" description="NAD-dependent epimerase/dehydratase" evidence="2">
    <location>
        <begin position="3"/>
        <end position="236"/>
    </location>
</feature>
<dbReference type="Gene3D" id="3.90.25.10">
    <property type="entry name" value="UDP-galactose 4-epimerase, domain 1"/>
    <property type="match status" value="1"/>
</dbReference>
<dbReference type="EMBL" id="LT629688">
    <property type="protein sequence ID" value="SDE70793.1"/>
    <property type="molecule type" value="Genomic_DNA"/>
</dbReference>
<dbReference type="Pfam" id="PF01370">
    <property type="entry name" value="Epimerase"/>
    <property type="match status" value="1"/>
</dbReference>
<proteinExistence type="inferred from homology"/>
<dbReference type="OrthoDB" id="9801785at2"/>
<comment type="similarity">
    <text evidence="1">Belongs to the NAD(P)-dependent epimerase/dehydratase family.</text>
</comment>
<dbReference type="AlphaFoldDB" id="A0A1G7F4B4"/>